<dbReference type="InterPro" id="IPR029045">
    <property type="entry name" value="ClpP/crotonase-like_dom_sf"/>
</dbReference>
<organism evidence="7 8">
    <name type="scientific">Fusobacterium nucleatum subsp. polymorphum</name>
    <name type="common">Fusobacterium polymorphum</name>
    <dbReference type="NCBI Taxonomy" id="76857"/>
    <lineage>
        <taxon>Bacteria</taxon>
        <taxon>Fusobacteriati</taxon>
        <taxon>Fusobacteriota</taxon>
        <taxon>Fusobacteriia</taxon>
        <taxon>Fusobacteriales</taxon>
        <taxon>Fusobacteriaceae</taxon>
        <taxon>Fusobacterium</taxon>
    </lineage>
</organism>
<dbReference type="GO" id="GO:0004176">
    <property type="term" value="F:ATP-dependent peptidase activity"/>
    <property type="evidence" value="ECO:0007669"/>
    <property type="project" value="InterPro"/>
</dbReference>
<evidence type="ECO:0000256" key="1">
    <source>
        <dbReference type="ARBA" id="ARBA00007039"/>
    </source>
</evidence>
<dbReference type="GO" id="GO:0006515">
    <property type="term" value="P:protein quality control for misfolded or incompletely synthesized proteins"/>
    <property type="evidence" value="ECO:0007669"/>
    <property type="project" value="TreeGrafter"/>
</dbReference>
<dbReference type="GO" id="GO:0051117">
    <property type="term" value="F:ATPase binding"/>
    <property type="evidence" value="ECO:0007669"/>
    <property type="project" value="TreeGrafter"/>
</dbReference>
<evidence type="ECO:0000256" key="2">
    <source>
        <dbReference type="ARBA" id="ARBA00022490"/>
    </source>
</evidence>
<dbReference type="Gene3D" id="3.90.226.10">
    <property type="entry name" value="2-enoyl-CoA Hydratase, Chain A, domain 1"/>
    <property type="match status" value="1"/>
</dbReference>
<sequence>MPKMTKKFWNITKNDEAKSADIVMYGTIGSDEFWDDVCDKTIKEEIGNLGNVENINLHINSPGGSVFAAVAIANTLKNHKAKVTAFIDGLAASAATIITSACDVVKMPKNALFMIHNPLTWAYGNKQELEKTGVLLDKVKDSILETYLAKAKDKTKEELSALMDEEKWFNAEEAKEYGFVDEIVGEVENLQNVNNLLIVNSLAFDISKFKNFPGAKSEEPVTEPAPGVTQNIATNMEEMTEEKFKATYPELYENIVNQAIQGERNRIEAIENLEIAGFEDVVNIAKFKEPVDAANLALKILNIKKEKNKETLQNIKNESQATAVPVAPKAEAGETGTVVGIPVSNILKYMNKKTGGTK</sequence>
<dbReference type="PRINTS" id="PR00127">
    <property type="entry name" value="CLPPROTEASEP"/>
</dbReference>
<dbReference type="InterPro" id="IPR023562">
    <property type="entry name" value="ClpP/TepA"/>
</dbReference>
<dbReference type="SUPFAM" id="SSF52096">
    <property type="entry name" value="ClpP/crotonase"/>
    <property type="match status" value="1"/>
</dbReference>
<dbReference type="PANTHER" id="PTHR10381:SF70">
    <property type="entry name" value="ATP-DEPENDENT CLP PROTEASE PROTEOLYTIC SUBUNIT"/>
    <property type="match status" value="1"/>
</dbReference>
<evidence type="ECO:0000256" key="4">
    <source>
        <dbReference type="ARBA" id="ARBA00022801"/>
    </source>
</evidence>
<dbReference type="PANTHER" id="PTHR10381">
    <property type="entry name" value="ATP-DEPENDENT CLP PROTEASE PROTEOLYTIC SUBUNIT"/>
    <property type="match status" value="1"/>
</dbReference>
<dbReference type="EMBL" id="NIRQ01000001">
    <property type="protein sequence ID" value="PHI13635.1"/>
    <property type="molecule type" value="Genomic_DNA"/>
</dbReference>
<evidence type="ECO:0000256" key="3">
    <source>
        <dbReference type="ARBA" id="ARBA00022670"/>
    </source>
</evidence>
<dbReference type="Proteomes" id="UP000221852">
    <property type="component" value="Unassembled WGS sequence"/>
</dbReference>
<keyword evidence="5" id="KW-0720">Serine protease</keyword>
<keyword evidence="4" id="KW-0378">Hydrolase</keyword>
<proteinExistence type="inferred from homology"/>
<evidence type="ECO:0000313" key="8">
    <source>
        <dbReference type="Proteomes" id="UP000221852"/>
    </source>
</evidence>
<keyword evidence="3" id="KW-0645">Protease</keyword>
<comment type="similarity">
    <text evidence="1 6">Belongs to the peptidase S14 family.</text>
</comment>
<evidence type="ECO:0000256" key="5">
    <source>
        <dbReference type="ARBA" id="ARBA00022825"/>
    </source>
</evidence>
<dbReference type="Pfam" id="PF00574">
    <property type="entry name" value="CLP_protease"/>
    <property type="match status" value="1"/>
</dbReference>
<dbReference type="NCBIfam" id="NF045542">
    <property type="entry name" value="Clp_rel_HeadMat"/>
    <property type="match status" value="1"/>
</dbReference>
<dbReference type="RefSeq" id="WP_098994723.1">
    <property type="nucleotide sequence ID" value="NZ_CP084159.1"/>
</dbReference>
<accession>A0A2C6CBX8</accession>
<comment type="caution">
    <text evidence="7">The sequence shown here is derived from an EMBL/GenBank/DDBJ whole genome shotgun (WGS) entry which is preliminary data.</text>
</comment>
<reference evidence="7 8" key="1">
    <citation type="submission" date="2017-06" db="EMBL/GenBank/DDBJ databases">
        <title>Draft genome sequence of Fusobacterium nucleatum subsp. polymorphum KCOM 1330 (=ChDC F330).</title>
        <authorList>
            <person name="Kook J.-K."/>
            <person name="Park S.-N."/>
            <person name="Lim Y.K."/>
            <person name="Roh H."/>
        </authorList>
    </citation>
    <scope>NUCLEOTIDE SEQUENCE [LARGE SCALE GENOMIC DNA]</scope>
    <source>
        <strain evidence="8">KCOM 1330 (ChDC F330)</strain>
    </source>
</reference>
<protein>
    <recommendedName>
        <fullName evidence="6">ATP-dependent Clp protease proteolytic subunit</fullName>
    </recommendedName>
</protein>
<dbReference type="GO" id="GO:0004252">
    <property type="term" value="F:serine-type endopeptidase activity"/>
    <property type="evidence" value="ECO:0007669"/>
    <property type="project" value="InterPro"/>
</dbReference>
<name>A0A2C6CBX8_FUSNP</name>
<gene>
    <name evidence="7" type="ORF">CBG59_08070</name>
</gene>
<keyword evidence="2" id="KW-0963">Cytoplasm</keyword>
<dbReference type="GO" id="GO:0009368">
    <property type="term" value="C:endopeptidase Clp complex"/>
    <property type="evidence" value="ECO:0007669"/>
    <property type="project" value="TreeGrafter"/>
</dbReference>
<evidence type="ECO:0000256" key="6">
    <source>
        <dbReference type="RuleBase" id="RU003567"/>
    </source>
</evidence>
<evidence type="ECO:0000313" key="7">
    <source>
        <dbReference type="EMBL" id="PHI13635.1"/>
    </source>
</evidence>
<dbReference type="CDD" id="cd07016">
    <property type="entry name" value="S14_ClpP_1"/>
    <property type="match status" value="1"/>
</dbReference>
<dbReference type="InterPro" id="IPR001907">
    <property type="entry name" value="ClpP"/>
</dbReference>
<dbReference type="AlphaFoldDB" id="A0A2C6CBX8"/>